<sequence>MDKPIKLKRPGMGIADSREFSVSFDLSPFDLYGRRHEVTKAEAHVHVTRLQEGLHVDLKVTCHLLTSCDRTLEPTELTLSFGDSEFLSGPNDLEMYVEDWELNVSAYTREALPSEVPLQVFCTGTQPVEPESDGDEIDPRWQGLEGIFASGSKSEQQLLDN</sequence>
<dbReference type="AlphaFoldDB" id="A0A6J4QRU3"/>
<proteinExistence type="predicted"/>
<accession>A0A6J4QRU3</accession>
<organism evidence="1">
    <name type="scientific">uncultured Rubrobacteraceae bacterium</name>
    <dbReference type="NCBI Taxonomy" id="349277"/>
    <lineage>
        <taxon>Bacteria</taxon>
        <taxon>Bacillati</taxon>
        <taxon>Actinomycetota</taxon>
        <taxon>Rubrobacteria</taxon>
        <taxon>Rubrobacterales</taxon>
        <taxon>Rubrobacteraceae</taxon>
        <taxon>environmental samples</taxon>
    </lineage>
</organism>
<dbReference type="EMBL" id="CADCVE010000037">
    <property type="protein sequence ID" value="CAA9452964.1"/>
    <property type="molecule type" value="Genomic_DNA"/>
</dbReference>
<name>A0A6J4QRU3_9ACTN</name>
<evidence type="ECO:0008006" key="2">
    <source>
        <dbReference type="Google" id="ProtNLM"/>
    </source>
</evidence>
<evidence type="ECO:0000313" key="1">
    <source>
        <dbReference type="EMBL" id="CAA9452964.1"/>
    </source>
</evidence>
<protein>
    <recommendedName>
        <fullName evidence="2">DUF177 domain-containing protein</fullName>
    </recommendedName>
</protein>
<reference evidence="1" key="1">
    <citation type="submission" date="2020-02" db="EMBL/GenBank/DDBJ databases">
        <authorList>
            <person name="Meier V. D."/>
        </authorList>
    </citation>
    <scope>NUCLEOTIDE SEQUENCE</scope>
    <source>
        <strain evidence="1">AVDCRST_MAG28</strain>
    </source>
</reference>
<gene>
    <name evidence="1" type="ORF">AVDCRST_MAG28-1987</name>
</gene>